<comment type="caution">
    <text evidence="2">The sequence shown here is derived from an EMBL/GenBank/DDBJ whole genome shotgun (WGS) entry which is preliminary data.</text>
</comment>
<dbReference type="RefSeq" id="WP_204292743.1">
    <property type="nucleotide sequence ID" value="NZ_BAAAGZ010000063.1"/>
</dbReference>
<evidence type="ECO:0000313" key="2">
    <source>
        <dbReference type="EMBL" id="GIJ18417.1"/>
    </source>
</evidence>
<accession>A0ABQ4IKH3</accession>
<gene>
    <name evidence="2" type="ORF">Vgi01_51010</name>
</gene>
<feature type="domain" description="DUF3846" evidence="1">
    <location>
        <begin position="11"/>
        <end position="110"/>
    </location>
</feature>
<name>A0ABQ4IKH3_9ACTN</name>
<proteinExistence type="predicted"/>
<evidence type="ECO:0000259" key="1">
    <source>
        <dbReference type="Pfam" id="PF12957"/>
    </source>
</evidence>
<dbReference type="InterPro" id="IPR024559">
    <property type="entry name" value="DUF3846"/>
</dbReference>
<reference evidence="2 3" key="1">
    <citation type="submission" date="2021-01" db="EMBL/GenBank/DDBJ databases">
        <title>Whole genome shotgun sequence of Verrucosispora gifhornensis NBRC 16317.</title>
        <authorList>
            <person name="Komaki H."/>
            <person name="Tamura T."/>
        </authorList>
    </citation>
    <scope>NUCLEOTIDE SEQUENCE [LARGE SCALE GENOMIC DNA]</scope>
    <source>
        <strain evidence="2 3">NBRC 16317</strain>
    </source>
</reference>
<dbReference type="Proteomes" id="UP000647860">
    <property type="component" value="Unassembled WGS sequence"/>
</dbReference>
<evidence type="ECO:0000313" key="3">
    <source>
        <dbReference type="Proteomes" id="UP000647860"/>
    </source>
</evidence>
<organism evidence="2 3">
    <name type="scientific">Micromonospora gifhornensis</name>
    <dbReference type="NCBI Taxonomy" id="84594"/>
    <lineage>
        <taxon>Bacteria</taxon>
        <taxon>Bacillati</taxon>
        <taxon>Actinomycetota</taxon>
        <taxon>Actinomycetes</taxon>
        <taxon>Micromonosporales</taxon>
        <taxon>Micromonosporaceae</taxon>
        <taxon>Micromonospora</taxon>
    </lineage>
</organism>
<dbReference type="EMBL" id="BOPA01000040">
    <property type="protein sequence ID" value="GIJ18417.1"/>
    <property type="molecule type" value="Genomic_DNA"/>
</dbReference>
<keyword evidence="3" id="KW-1185">Reference proteome</keyword>
<protein>
    <recommendedName>
        <fullName evidence="1">DUF3846 domain-containing protein</fullName>
    </recommendedName>
</protein>
<dbReference type="Pfam" id="PF12957">
    <property type="entry name" value="DUF3846"/>
    <property type="match status" value="1"/>
</dbReference>
<sequence length="117" mass="12292">MTDTPFVFLVVVEDGTSHEHRVRLRRGDVTAVLRRAVGGRPALIPTCRRDLALWCDEDAAATPGRPNPVAGLLAAGLGAGRRPLVGPVAVTGRRGDRPVSLTAAQIDAVLSALAPLR</sequence>